<feature type="transmembrane region" description="Helical" evidence="6">
    <location>
        <begin position="237"/>
        <end position="260"/>
    </location>
</feature>
<evidence type="ECO:0000256" key="6">
    <source>
        <dbReference type="SAM" id="Phobius"/>
    </source>
</evidence>
<feature type="domain" description="Major facilitator superfamily (MFS) profile" evidence="7">
    <location>
        <begin position="77"/>
        <end position="511"/>
    </location>
</feature>
<protein>
    <submittedName>
        <fullName evidence="8">Major facilitator superfamily domain-containing protein</fullName>
    </submittedName>
</protein>
<keyword evidence="2 6" id="KW-0812">Transmembrane</keyword>
<feature type="transmembrane region" description="Helical" evidence="6">
    <location>
        <begin position="482"/>
        <end position="504"/>
    </location>
</feature>
<keyword evidence="9" id="KW-1185">Reference proteome</keyword>
<dbReference type="Gene3D" id="1.20.1250.20">
    <property type="entry name" value="MFS general substrate transporter like domains"/>
    <property type="match status" value="1"/>
</dbReference>
<reference evidence="8 9" key="1">
    <citation type="journal article" date="2024" name="IMA Fungus">
        <title>Apiospora arundinis, a panoply of carbohydrate-active enzymes and secondary metabolites.</title>
        <authorList>
            <person name="Sorensen T."/>
            <person name="Petersen C."/>
            <person name="Muurmann A.T."/>
            <person name="Christiansen J.V."/>
            <person name="Brundto M.L."/>
            <person name="Overgaard C.K."/>
            <person name="Boysen A.T."/>
            <person name="Wollenberg R.D."/>
            <person name="Larsen T.O."/>
            <person name="Sorensen J.L."/>
            <person name="Nielsen K.L."/>
            <person name="Sondergaard T.E."/>
        </authorList>
    </citation>
    <scope>NUCLEOTIDE SEQUENCE [LARGE SCALE GENOMIC DNA]</scope>
    <source>
        <strain evidence="8 9">AAU 773</strain>
    </source>
</reference>
<sequence length="518" mass="56613">MKPDSTGTMAPGPDAVVGGADLEMATIVASPPPNHSDGPIPASTTKEDITDPFLVTFAGPLDPEDPKNWTKSKKWAVTDVLSATGFNRIMVSTIMAPALGTIATELHMNSAESVMAMSIYLLATAFGPLLLGPLSEIYGRKPVLHASNVWFLVWNVACGFAPNKELLIAARFLAGFGASSIYALAGGVLGDIWRPEERGTSLAMYLLIPILGSAVGPIVGGFMAGRTTWRWMFWSTSIFQAVMVAVSFVSFWETYAPVLLESRAARLRRETGDDRYYTTIGRRDAKKNLGRVISRAVSRPLRLLLFHPIIQLLGVISAFHYGLLYIVLSTFSDLWVKQYGQSVEMSGLHYIACALGEIAAAVVGGRLMDYMYHYMQRRLGRAEHTPELRVPLSYPGTIIGPLALFLYGWAAQYHLHWAVVDAGVFLALFGSQIRGMPDQAYLMDAYPEHTTSALAATQFLKSLTAFLFPLFAPAMYDAVGYGWGNSLLAFVALGFGIPAPLILWRYGKKLREKASSSY</sequence>
<dbReference type="InterPro" id="IPR005829">
    <property type="entry name" value="Sugar_transporter_CS"/>
</dbReference>
<feature type="transmembrane region" description="Helical" evidence="6">
    <location>
        <begin position="202"/>
        <end position="225"/>
    </location>
</feature>
<feature type="region of interest" description="Disordered" evidence="5">
    <location>
        <begin position="27"/>
        <end position="46"/>
    </location>
</feature>
<dbReference type="PANTHER" id="PTHR23502">
    <property type="entry name" value="MAJOR FACILITATOR SUPERFAMILY"/>
    <property type="match status" value="1"/>
</dbReference>
<feature type="transmembrane region" description="Helical" evidence="6">
    <location>
        <begin position="453"/>
        <end position="476"/>
    </location>
</feature>
<evidence type="ECO:0000313" key="9">
    <source>
        <dbReference type="Proteomes" id="UP001390339"/>
    </source>
</evidence>
<keyword evidence="3 6" id="KW-1133">Transmembrane helix</keyword>
<feature type="transmembrane region" description="Helical" evidence="6">
    <location>
        <begin position="114"/>
        <end position="131"/>
    </location>
</feature>
<dbReference type="Pfam" id="PF07690">
    <property type="entry name" value="MFS_1"/>
    <property type="match status" value="1"/>
</dbReference>
<dbReference type="PANTHER" id="PTHR23502:SF60">
    <property type="entry name" value="MAJOR FACILITATOR SUPERFAMILY (MFS) PROFILE DOMAIN-CONTAINING PROTEIN-RELATED"/>
    <property type="match status" value="1"/>
</dbReference>
<evidence type="ECO:0000256" key="5">
    <source>
        <dbReference type="SAM" id="MobiDB-lite"/>
    </source>
</evidence>
<name>A0ABR2HSZ0_9PEZI</name>
<dbReference type="SUPFAM" id="SSF103473">
    <property type="entry name" value="MFS general substrate transporter"/>
    <property type="match status" value="1"/>
</dbReference>
<keyword evidence="4 6" id="KW-0472">Membrane</keyword>
<evidence type="ECO:0000259" key="7">
    <source>
        <dbReference type="PROSITE" id="PS50850"/>
    </source>
</evidence>
<evidence type="ECO:0000256" key="2">
    <source>
        <dbReference type="ARBA" id="ARBA00022692"/>
    </source>
</evidence>
<dbReference type="InterPro" id="IPR011701">
    <property type="entry name" value="MFS"/>
</dbReference>
<dbReference type="PROSITE" id="PS50850">
    <property type="entry name" value="MFS"/>
    <property type="match status" value="1"/>
</dbReference>
<feature type="transmembrane region" description="Helical" evidence="6">
    <location>
        <begin position="168"/>
        <end position="190"/>
    </location>
</feature>
<evidence type="ECO:0000313" key="8">
    <source>
        <dbReference type="EMBL" id="KAK8852103.1"/>
    </source>
</evidence>
<gene>
    <name evidence="8" type="ORF">PGQ11_014582</name>
</gene>
<organism evidence="8 9">
    <name type="scientific">Apiospora arundinis</name>
    <dbReference type="NCBI Taxonomy" id="335852"/>
    <lineage>
        <taxon>Eukaryota</taxon>
        <taxon>Fungi</taxon>
        <taxon>Dikarya</taxon>
        <taxon>Ascomycota</taxon>
        <taxon>Pezizomycotina</taxon>
        <taxon>Sordariomycetes</taxon>
        <taxon>Xylariomycetidae</taxon>
        <taxon>Amphisphaeriales</taxon>
        <taxon>Apiosporaceae</taxon>
        <taxon>Apiospora</taxon>
    </lineage>
</organism>
<feature type="transmembrane region" description="Helical" evidence="6">
    <location>
        <begin position="415"/>
        <end position="433"/>
    </location>
</feature>
<accession>A0ABR2HSZ0</accession>
<evidence type="ECO:0000256" key="4">
    <source>
        <dbReference type="ARBA" id="ARBA00023136"/>
    </source>
</evidence>
<dbReference type="PROSITE" id="PS00216">
    <property type="entry name" value="SUGAR_TRANSPORT_1"/>
    <property type="match status" value="1"/>
</dbReference>
<feature type="transmembrane region" description="Helical" evidence="6">
    <location>
        <begin position="388"/>
        <end position="409"/>
    </location>
</feature>
<evidence type="ECO:0000256" key="1">
    <source>
        <dbReference type="ARBA" id="ARBA00004141"/>
    </source>
</evidence>
<comment type="subcellular location">
    <subcellularLocation>
        <location evidence="1">Membrane</location>
        <topology evidence="1">Multi-pass membrane protein</topology>
    </subcellularLocation>
</comment>
<dbReference type="EMBL" id="JAPCWZ010000009">
    <property type="protein sequence ID" value="KAK8852103.1"/>
    <property type="molecule type" value="Genomic_DNA"/>
</dbReference>
<feature type="transmembrane region" description="Helical" evidence="6">
    <location>
        <begin position="348"/>
        <end position="367"/>
    </location>
</feature>
<dbReference type="InterPro" id="IPR036259">
    <property type="entry name" value="MFS_trans_sf"/>
</dbReference>
<feature type="transmembrane region" description="Helical" evidence="6">
    <location>
        <begin position="143"/>
        <end position="162"/>
    </location>
</feature>
<proteinExistence type="predicted"/>
<evidence type="ECO:0000256" key="3">
    <source>
        <dbReference type="ARBA" id="ARBA00022989"/>
    </source>
</evidence>
<dbReference type="InterPro" id="IPR020846">
    <property type="entry name" value="MFS_dom"/>
</dbReference>
<dbReference type="CDD" id="cd17323">
    <property type="entry name" value="MFS_Tpo1_MDR_like"/>
    <property type="match status" value="1"/>
</dbReference>
<feature type="transmembrane region" description="Helical" evidence="6">
    <location>
        <begin position="80"/>
        <end position="102"/>
    </location>
</feature>
<dbReference type="Proteomes" id="UP001390339">
    <property type="component" value="Unassembled WGS sequence"/>
</dbReference>
<feature type="transmembrane region" description="Helical" evidence="6">
    <location>
        <begin position="303"/>
        <end position="328"/>
    </location>
</feature>
<comment type="caution">
    <text evidence="8">The sequence shown here is derived from an EMBL/GenBank/DDBJ whole genome shotgun (WGS) entry which is preliminary data.</text>
</comment>